<comment type="caution">
    <text evidence="6">The sequence shown here is derived from an EMBL/GenBank/DDBJ whole genome shotgun (WGS) entry which is preliminary data.</text>
</comment>
<gene>
    <name evidence="6" type="ORF">MNOR_LOCUS8700</name>
</gene>
<dbReference type="PROSITE" id="PS01360">
    <property type="entry name" value="ZF_MYND_1"/>
    <property type="match status" value="2"/>
</dbReference>
<dbReference type="InterPro" id="IPR046824">
    <property type="entry name" value="Mss51-like_C"/>
</dbReference>
<dbReference type="Pfam" id="PF01753">
    <property type="entry name" value="zf-MYND"/>
    <property type="match status" value="2"/>
</dbReference>
<proteinExistence type="predicted"/>
<dbReference type="SUPFAM" id="SSF144232">
    <property type="entry name" value="HIT/MYND zinc finger-like"/>
    <property type="match status" value="2"/>
</dbReference>
<dbReference type="Proteomes" id="UP001497623">
    <property type="component" value="Unassembled WGS sequence"/>
</dbReference>
<keyword evidence="1" id="KW-0479">Metal-binding</keyword>
<evidence type="ECO:0000313" key="6">
    <source>
        <dbReference type="EMBL" id="CAL4071950.1"/>
    </source>
</evidence>
<keyword evidence="2 4" id="KW-0863">Zinc-finger</keyword>
<dbReference type="EMBL" id="CAXKWB010004075">
    <property type="protein sequence ID" value="CAL4071950.1"/>
    <property type="molecule type" value="Genomic_DNA"/>
</dbReference>
<dbReference type="Pfam" id="PF20179">
    <property type="entry name" value="MSS51_C"/>
    <property type="match status" value="1"/>
</dbReference>
<evidence type="ECO:0000256" key="2">
    <source>
        <dbReference type="ARBA" id="ARBA00022771"/>
    </source>
</evidence>
<dbReference type="GO" id="GO:0008270">
    <property type="term" value="F:zinc ion binding"/>
    <property type="evidence" value="ECO:0007669"/>
    <property type="project" value="UniProtKB-KW"/>
</dbReference>
<keyword evidence="7" id="KW-1185">Reference proteome</keyword>
<evidence type="ECO:0000256" key="3">
    <source>
        <dbReference type="ARBA" id="ARBA00022833"/>
    </source>
</evidence>
<dbReference type="PANTHER" id="PTHR28069">
    <property type="entry name" value="GH20023P"/>
    <property type="match status" value="1"/>
</dbReference>
<dbReference type="PROSITE" id="PS50865">
    <property type="entry name" value="ZF_MYND_2"/>
    <property type="match status" value="2"/>
</dbReference>
<sequence>MPVSAYVDAGHGISMRHRRADREHSLNVGSQEEANNCGVSPKEFEECLEIKSTRHFLPGVCHQCLSWPSPDDPLKYCGRCHLVSYCSTDCQQADWTSHKFLCKANTRSKNGANVFSDAKVSATEKKTWIKYRNNLEAKTEHALRRDLEIHEHEIFYFPRVCEICRESEPTKLKDCLKCHAVAYCSLQHQDQDWHRHHNSCSALLLSTLSHIQQAQLGVPDVPILSAPVRRYSPLPDTFIPLLPKSKWLPDGTLDISQGQRSNSIRAIQFSEKLTFPLTLLSALEKIGIGPSKTAVKTIKSLNIHITGAESTKELASLSSWEYLLHRLPLLKELRVVFIGPDLFLKPVEGEESVDYFLDESGKGRCISCEQSNKLFVYEMCLMTYHEFVNSQHFTDPDVIIAYNCGFHMYSEEAKDTWKPSFEYMTRSHSCPLIFTSYNKSEAIADLQALKKVCPVYTEFSANRNPYSGLWPKRDFDSEEDHLVFYNNQFVSAVRGNTKEKCSTDDNDESLISTNHTPVNQVKELCCTDWEVFDP</sequence>
<dbReference type="PANTHER" id="PTHR28069:SF2">
    <property type="entry name" value="GH20023P"/>
    <property type="match status" value="1"/>
</dbReference>
<keyword evidence="3" id="KW-0862">Zinc</keyword>
<organism evidence="6 7">
    <name type="scientific">Meganyctiphanes norvegica</name>
    <name type="common">Northern krill</name>
    <name type="synonym">Thysanopoda norvegica</name>
    <dbReference type="NCBI Taxonomy" id="48144"/>
    <lineage>
        <taxon>Eukaryota</taxon>
        <taxon>Metazoa</taxon>
        <taxon>Ecdysozoa</taxon>
        <taxon>Arthropoda</taxon>
        <taxon>Crustacea</taxon>
        <taxon>Multicrustacea</taxon>
        <taxon>Malacostraca</taxon>
        <taxon>Eumalacostraca</taxon>
        <taxon>Eucarida</taxon>
        <taxon>Euphausiacea</taxon>
        <taxon>Euphausiidae</taxon>
        <taxon>Meganyctiphanes</taxon>
    </lineage>
</organism>
<dbReference type="InterPro" id="IPR002893">
    <property type="entry name" value="Znf_MYND"/>
</dbReference>
<feature type="domain" description="MYND-type" evidence="5">
    <location>
        <begin position="161"/>
        <end position="200"/>
    </location>
</feature>
<dbReference type="Gene3D" id="6.10.140.2220">
    <property type="match status" value="2"/>
</dbReference>
<reference evidence="6 7" key="1">
    <citation type="submission" date="2024-05" db="EMBL/GenBank/DDBJ databases">
        <authorList>
            <person name="Wallberg A."/>
        </authorList>
    </citation>
    <scope>NUCLEOTIDE SEQUENCE [LARGE SCALE GENOMIC DNA]</scope>
</reference>
<evidence type="ECO:0000313" key="7">
    <source>
        <dbReference type="Proteomes" id="UP001497623"/>
    </source>
</evidence>
<name>A0AAV2Q9L6_MEGNR</name>
<feature type="non-terminal residue" evidence="6">
    <location>
        <position position="534"/>
    </location>
</feature>
<evidence type="ECO:0000256" key="1">
    <source>
        <dbReference type="ARBA" id="ARBA00022723"/>
    </source>
</evidence>
<feature type="domain" description="MYND-type" evidence="5">
    <location>
        <begin position="61"/>
        <end position="102"/>
    </location>
</feature>
<protein>
    <recommendedName>
        <fullName evidence="5">MYND-type domain-containing protein</fullName>
    </recommendedName>
</protein>
<evidence type="ECO:0000259" key="5">
    <source>
        <dbReference type="PROSITE" id="PS50865"/>
    </source>
</evidence>
<accession>A0AAV2Q9L6</accession>
<dbReference type="AlphaFoldDB" id="A0AAV2Q9L6"/>
<evidence type="ECO:0000256" key="4">
    <source>
        <dbReference type="PROSITE-ProRule" id="PRU00134"/>
    </source>
</evidence>